<proteinExistence type="predicted"/>
<keyword evidence="2" id="KW-1185">Reference proteome</keyword>
<comment type="caution">
    <text evidence="1">The sequence shown here is derived from an EMBL/GenBank/DDBJ whole genome shotgun (WGS) entry which is preliminary data.</text>
</comment>
<dbReference type="EMBL" id="BNJJ01000032">
    <property type="protein sequence ID" value="GHO89145.1"/>
    <property type="molecule type" value="Genomic_DNA"/>
</dbReference>
<sequence length="66" mass="7670">MRQHYTNQDGIQNMSIGITPLLESIEIYPVLKSPPKFYWFPQKSLLASPFSYQLSCQDSERETCVN</sequence>
<gene>
    <name evidence="1" type="ORF">KSZ_71510</name>
</gene>
<organism evidence="1 2">
    <name type="scientific">Dictyobacter formicarum</name>
    <dbReference type="NCBI Taxonomy" id="2778368"/>
    <lineage>
        <taxon>Bacteria</taxon>
        <taxon>Bacillati</taxon>
        <taxon>Chloroflexota</taxon>
        <taxon>Ktedonobacteria</taxon>
        <taxon>Ktedonobacterales</taxon>
        <taxon>Dictyobacteraceae</taxon>
        <taxon>Dictyobacter</taxon>
    </lineage>
</organism>
<reference evidence="1 2" key="1">
    <citation type="journal article" date="2021" name="Int. J. Syst. Evol. Microbiol.">
        <title>Reticulibacter mediterranei gen. nov., sp. nov., within the new family Reticulibacteraceae fam. nov., and Ktedonospora formicarum gen. nov., sp. nov., Ktedonobacter robiniae sp. nov., Dictyobacter formicarum sp. nov. and Dictyobacter arantiisoli sp. nov., belonging to the class Ktedonobacteria.</title>
        <authorList>
            <person name="Yabe S."/>
            <person name="Zheng Y."/>
            <person name="Wang C.M."/>
            <person name="Sakai Y."/>
            <person name="Abe K."/>
            <person name="Yokota A."/>
            <person name="Donadio S."/>
            <person name="Cavaletti L."/>
            <person name="Monciardini P."/>
        </authorList>
    </citation>
    <scope>NUCLEOTIDE SEQUENCE [LARGE SCALE GENOMIC DNA]</scope>
    <source>
        <strain evidence="1 2">SOSP1-9</strain>
    </source>
</reference>
<protein>
    <submittedName>
        <fullName evidence="1">Uncharacterized protein</fullName>
    </submittedName>
</protein>
<accession>A0ABQ3VTL1</accession>
<name>A0ABQ3VTL1_9CHLR</name>
<dbReference type="Proteomes" id="UP000635565">
    <property type="component" value="Unassembled WGS sequence"/>
</dbReference>
<evidence type="ECO:0000313" key="2">
    <source>
        <dbReference type="Proteomes" id="UP000635565"/>
    </source>
</evidence>
<evidence type="ECO:0000313" key="1">
    <source>
        <dbReference type="EMBL" id="GHO89145.1"/>
    </source>
</evidence>